<protein>
    <submittedName>
        <fullName evidence="1">Uncharacterized protein</fullName>
    </submittedName>
</protein>
<sequence length="76" mass="8872">MEQKDIENIKTSIKSKIEIGDYITLSKVLDLKRETAVSRFNRNDKNTVLIMKKIINEKEVLINKVKKYAFNLCNAQ</sequence>
<comment type="caution">
    <text evidence="1">The sequence shown here is derived from an EMBL/GenBank/DDBJ whole genome shotgun (WGS) entry which is preliminary data.</text>
</comment>
<reference evidence="1 2" key="1">
    <citation type="submission" date="2024-09" db="EMBL/GenBank/DDBJ databases">
        <authorList>
            <person name="Sun Q."/>
            <person name="Mori K."/>
        </authorList>
    </citation>
    <scope>NUCLEOTIDE SEQUENCE [LARGE SCALE GENOMIC DNA]</scope>
    <source>
        <strain evidence="1 2">CECT 7908</strain>
    </source>
</reference>
<evidence type="ECO:0000313" key="1">
    <source>
        <dbReference type="EMBL" id="MFB9062982.1"/>
    </source>
</evidence>
<evidence type="ECO:0000313" key="2">
    <source>
        <dbReference type="Proteomes" id="UP001589589"/>
    </source>
</evidence>
<dbReference type="EMBL" id="JBHMEX010000013">
    <property type="protein sequence ID" value="MFB9062982.1"/>
    <property type="molecule type" value="Genomic_DNA"/>
</dbReference>
<dbReference type="RefSeq" id="WP_290265773.1">
    <property type="nucleotide sequence ID" value="NZ_JAUFQQ010000005.1"/>
</dbReference>
<name>A0ABV5FHT1_9FLAO</name>
<gene>
    <name evidence="1" type="ORF">ACFFUQ_03045</name>
</gene>
<proteinExistence type="predicted"/>
<keyword evidence="2" id="KW-1185">Reference proteome</keyword>
<dbReference type="Proteomes" id="UP001589589">
    <property type="component" value="Unassembled WGS sequence"/>
</dbReference>
<organism evidence="1 2">
    <name type="scientific">Flavobacterium branchiarum</name>
    <dbReference type="NCBI Taxonomy" id="1114870"/>
    <lineage>
        <taxon>Bacteria</taxon>
        <taxon>Pseudomonadati</taxon>
        <taxon>Bacteroidota</taxon>
        <taxon>Flavobacteriia</taxon>
        <taxon>Flavobacteriales</taxon>
        <taxon>Flavobacteriaceae</taxon>
        <taxon>Flavobacterium</taxon>
    </lineage>
</organism>
<accession>A0ABV5FHT1</accession>